<dbReference type="Proteomes" id="UP000314294">
    <property type="component" value="Unassembled WGS sequence"/>
</dbReference>
<evidence type="ECO:0000256" key="1">
    <source>
        <dbReference type="SAM" id="Phobius"/>
    </source>
</evidence>
<keyword evidence="1" id="KW-0472">Membrane</keyword>
<organism evidence="2 3">
    <name type="scientific">Liparis tanakae</name>
    <name type="common">Tanaka's snailfish</name>
    <dbReference type="NCBI Taxonomy" id="230148"/>
    <lineage>
        <taxon>Eukaryota</taxon>
        <taxon>Metazoa</taxon>
        <taxon>Chordata</taxon>
        <taxon>Craniata</taxon>
        <taxon>Vertebrata</taxon>
        <taxon>Euteleostomi</taxon>
        <taxon>Actinopterygii</taxon>
        <taxon>Neopterygii</taxon>
        <taxon>Teleostei</taxon>
        <taxon>Neoteleostei</taxon>
        <taxon>Acanthomorphata</taxon>
        <taxon>Eupercaria</taxon>
        <taxon>Perciformes</taxon>
        <taxon>Cottioidei</taxon>
        <taxon>Cottales</taxon>
        <taxon>Liparidae</taxon>
        <taxon>Liparis</taxon>
    </lineage>
</organism>
<feature type="transmembrane region" description="Helical" evidence="1">
    <location>
        <begin position="71"/>
        <end position="92"/>
    </location>
</feature>
<name>A0A4Z2E149_9TELE</name>
<sequence length="93" mass="9961">MDVNGDRNGDFSLMAMTNVEAGTYEVVANYFGGNGTFELLPAFNTDRFTLKGRHVAQKEIADAPYGLGVSALTGVIVGAVLGTAMLVAFYFFR</sequence>
<dbReference type="AlphaFoldDB" id="A0A4Z2E149"/>
<protein>
    <submittedName>
        <fullName evidence="2">Atrial natriuretic peptide receptor 3</fullName>
    </submittedName>
</protein>
<evidence type="ECO:0000313" key="2">
    <source>
        <dbReference type="EMBL" id="TNN22210.1"/>
    </source>
</evidence>
<keyword evidence="1" id="KW-1133">Transmembrane helix</keyword>
<dbReference type="EMBL" id="SRLO01023706">
    <property type="protein sequence ID" value="TNN22210.1"/>
    <property type="molecule type" value="Genomic_DNA"/>
</dbReference>
<proteinExistence type="predicted"/>
<accession>A0A4Z2E149</accession>
<evidence type="ECO:0000313" key="3">
    <source>
        <dbReference type="Proteomes" id="UP000314294"/>
    </source>
</evidence>
<dbReference type="OrthoDB" id="10065302at2759"/>
<keyword evidence="3" id="KW-1185">Reference proteome</keyword>
<keyword evidence="2" id="KW-0675">Receptor</keyword>
<reference evidence="2 3" key="1">
    <citation type="submission" date="2019-03" db="EMBL/GenBank/DDBJ databases">
        <title>First draft genome of Liparis tanakae, snailfish: a comprehensive survey of snailfish specific genes.</title>
        <authorList>
            <person name="Kim W."/>
            <person name="Song I."/>
            <person name="Jeong J.-H."/>
            <person name="Kim D."/>
            <person name="Kim S."/>
            <person name="Ryu S."/>
            <person name="Song J.Y."/>
            <person name="Lee S.K."/>
        </authorList>
    </citation>
    <scope>NUCLEOTIDE SEQUENCE [LARGE SCALE GENOMIC DNA]</scope>
    <source>
        <tissue evidence="2">Muscle</tissue>
    </source>
</reference>
<comment type="caution">
    <text evidence="2">The sequence shown here is derived from an EMBL/GenBank/DDBJ whole genome shotgun (WGS) entry which is preliminary data.</text>
</comment>
<gene>
    <name evidence="2" type="primary">NPR3_0</name>
    <name evidence="2" type="ORF">EYF80_067676</name>
</gene>
<keyword evidence="1" id="KW-0812">Transmembrane</keyword>